<evidence type="ECO:0000313" key="2">
    <source>
        <dbReference type="EMBL" id="MPM22389.1"/>
    </source>
</evidence>
<dbReference type="SMART" id="SM00267">
    <property type="entry name" value="GGDEF"/>
    <property type="match status" value="1"/>
</dbReference>
<dbReference type="InterPro" id="IPR050469">
    <property type="entry name" value="Diguanylate_Cyclase"/>
</dbReference>
<dbReference type="NCBIfam" id="TIGR00254">
    <property type="entry name" value="GGDEF"/>
    <property type="match status" value="1"/>
</dbReference>
<evidence type="ECO:0000259" key="1">
    <source>
        <dbReference type="PROSITE" id="PS50887"/>
    </source>
</evidence>
<accession>A0A644Y211</accession>
<dbReference type="SUPFAM" id="SSF55073">
    <property type="entry name" value="Nucleotide cyclase"/>
    <property type="match status" value="1"/>
</dbReference>
<dbReference type="InterPro" id="IPR029787">
    <property type="entry name" value="Nucleotide_cyclase"/>
</dbReference>
<sequence length="133" mass="14555">MLFVDLDHFKQLNDRYGHAKGDEVLVRVAQAVRDCLREYDLLGRVGGEEFSIFLTGTTLDGGRTVAERIRASIEAQRVPFHGGHIRVTASIGITGSCCSVRPLTSIHEIQPLADKAMYEAKLAGRNQVAVFGA</sequence>
<gene>
    <name evidence="2" type="primary">dgcQ_1</name>
    <name evidence="2" type="ORF">SDC9_68841</name>
</gene>
<name>A0A644Y211_9ZZZZ</name>
<dbReference type="InterPro" id="IPR000160">
    <property type="entry name" value="GGDEF_dom"/>
</dbReference>
<dbReference type="GO" id="GO:0052621">
    <property type="term" value="F:diguanylate cyclase activity"/>
    <property type="evidence" value="ECO:0007669"/>
    <property type="project" value="UniProtKB-EC"/>
</dbReference>
<keyword evidence="2" id="KW-0808">Transferase</keyword>
<organism evidence="2">
    <name type="scientific">bioreactor metagenome</name>
    <dbReference type="NCBI Taxonomy" id="1076179"/>
    <lineage>
        <taxon>unclassified sequences</taxon>
        <taxon>metagenomes</taxon>
        <taxon>ecological metagenomes</taxon>
    </lineage>
</organism>
<dbReference type="CDD" id="cd01949">
    <property type="entry name" value="GGDEF"/>
    <property type="match status" value="1"/>
</dbReference>
<dbReference type="Pfam" id="PF00990">
    <property type="entry name" value="GGDEF"/>
    <property type="match status" value="1"/>
</dbReference>
<comment type="caution">
    <text evidence="2">The sequence shown here is derived from an EMBL/GenBank/DDBJ whole genome shotgun (WGS) entry which is preliminary data.</text>
</comment>
<dbReference type="PANTHER" id="PTHR45138">
    <property type="entry name" value="REGULATORY COMPONENTS OF SENSORY TRANSDUCTION SYSTEM"/>
    <property type="match status" value="1"/>
</dbReference>
<feature type="domain" description="GGDEF" evidence="1">
    <location>
        <begin position="1"/>
        <end position="133"/>
    </location>
</feature>
<proteinExistence type="predicted"/>
<dbReference type="PROSITE" id="PS50887">
    <property type="entry name" value="GGDEF"/>
    <property type="match status" value="1"/>
</dbReference>
<dbReference type="AlphaFoldDB" id="A0A644Y211"/>
<dbReference type="EC" id="2.7.7.65" evidence="2"/>
<dbReference type="InterPro" id="IPR043128">
    <property type="entry name" value="Rev_trsase/Diguanyl_cyclase"/>
</dbReference>
<reference evidence="2" key="1">
    <citation type="submission" date="2019-08" db="EMBL/GenBank/DDBJ databases">
        <authorList>
            <person name="Kucharzyk K."/>
            <person name="Murdoch R.W."/>
            <person name="Higgins S."/>
            <person name="Loffler F."/>
        </authorList>
    </citation>
    <scope>NUCLEOTIDE SEQUENCE</scope>
</reference>
<dbReference type="PANTHER" id="PTHR45138:SF9">
    <property type="entry name" value="DIGUANYLATE CYCLASE DGCM-RELATED"/>
    <property type="match status" value="1"/>
</dbReference>
<protein>
    <submittedName>
        <fullName evidence="2">Putative diguanylate cyclase DgcQ</fullName>
        <ecNumber evidence="2">2.7.7.65</ecNumber>
    </submittedName>
</protein>
<dbReference type="Gene3D" id="3.30.70.270">
    <property type="match status" value="1"/>
</dbReference>
<keyword evidence="2" id="KW-0548">Nucleotidyltransferase</keyword>
<dbReference type="EMBL" id="VSSQ01003800">
    <property type="protein sequence ID" value="MPM22389.1"/>
    <property type="molecule type" value="Genomic_DNA"/>
</dbReference>